<evidence type="ECO:0000256" key="2">
    <source>
        <dbReference type="ARBA" id="ARBA00010790"/>
    </source>
</evidence>
<comment type="caution">
    <text evidence="7">The sequence shown here is derived from an EMBL/GenBank/DDBJ whole genome shotgun (WGS) entry which is preliminary data.</text>
</comment>
<dbReference type="RefSeq" id="WP_379713073.1">
    <property type="nucleotide sequence ID" value="NZ_JBHTBS010000006.1"/>
</dbReference>
<evidence type="ECO:0000313" key="7">
    <source>
        <dbReference type="EMBL" id="MFC7338115.1"/>
    </source>
</evidence>
<proteinExistence type="inferred from homology"/>
<organism evidence="7 8">
    <name type="scientific">Haloferula chungangensis</name>
    <dbReference type="NCBI Taxonomy" id="1048331"/>
    <lineage>
        <taxon>Bacteria</taxon>
        <taxon>Pseudomonadati</taxon>
        <taxon>Verrucomicrobiota</taxon>
        <taxon>Verrucomicrobiia</taxon>
        <taxon>Verrucomicrobiales</taxon>
        <taxon>Verrucomicrobiaceae</taxon>
        <taxon>Haloferula</taxon>
    </lineage>
</organism>
<evidence type="ECO:0000256" key="4">
    <source>
        <dbReference type="ARBA" id="ARBA00022827"/>
    </source>
</evidence>
<evidence type="ECO:0000259" key="6">
    <source>
        <dbReference type="Pfam" id="PF05199"/>
    </source>
</evidence>
<dbReference type="PANTHER" id="PTHR42784:SF1">
    <property type="entry name" value="PYRANOSE 2-OXIDASE"/>
    <property type="match status" value="1"/>
</dbReference>
<evidence type="ECO:0000256" key="1">
    <source>
        <dbReference type="ARBA" id="ARBA00001974"/>
    </source>
</evidence>
<dbReference type="Gene3D" id="3.50.50.60">
    <property type="entry name" value="FAD/NAD(P)-binding domain"/>
    <property type="match status" value="2"/>
</dbReference>
<dbReference type="PANTHER" id="PTHR42784">
    <property type="entry name" value="PYRANOSE 2-OXIDASE"/>
    <property type="match status" value="1"/>
</dbReference>
<dbReference type="InterPro" id="IPR036188">
    <property type="entry name" value="FAD/NAD-bd_sf"/>
</dbReference>
<sequence length="553" mass="61989">MSDSGIKDSHYDLCVIGSGPAGMMVALEYARKCPDQRVLLAEFGAIHGTGQNRLDDRIDNKNPRNHHDPYECTNKGLGGTSITWGGRCVMYDEVDFEDRPIVRGGCTWDQALFSEVKGYQARASGYFECGEGPFSLGEMAAHKDSRVAEYFVEGEVSDSTVERWSMPTRFGPRYRAEIEETTNLDLLCGAEARRIGAVDSAGQIDEIEFRMSSNGESVTIRASAFVIAAGTQESTRLLLRNAHVFKQLGGTPAALGKYYQGHVSGKIASVRFKGDPKRTDYGFLRDPDGSYYRRRFRLSDECLRRENLLNTAIWLDNPLYHDPAHGSGAMSMMYLAMITPVLGKRLAPPAIANSVTKGKVNKVPQHLVNVLRGLPGSLWTPASVFYRRYLLKRKLPGIFLYNPENRYALHFHAEQVPDPENRMSLADDGETLEIRYDLSDDDVDSVIRNHEILDDWLRQCGCGELEYWFPREELPDAIRTMSRDGIHQSGTTRIADHSADGVVDRDLRVWGTRNLYVCSSSVFPTSSQANPTYFLGCFAIRLADHLMNSHAKR</sequence>
<feature type="domain" description="Glucose-methanol-choline oxidoreductase C-terminal" evidence="6">
    <location>
        <begin position="417"/>
        <end position="532"/>
    </location>
</feature>
<evidence type="ECO:0000256" key="5">
    <source>
        <dbReference type="ARBA" id="ARBA00023002"/>
    </source>
</evidence>
<protein>
    <submittedName>
        <fullName evidence="7">GMC oxidoreductase</fullName>
    </submittedName>
</protein>
<comment type="cofactor">
    <cofactor evidence="1">
        <name>FAD</name>
        <dbReference type="ChEBI" id="CHEBI:57692"/>
    </cofactor>
</comment>
<comment type="similarity">
    <text evidence="2">Belongs to the GMC oxidoreductase family.</text>
</comment>
<dbReference type="InterPro" id="IPR051473">
    <property type="entry name" value="P2Ox-like"/>
</dbReference>
<keyword evidence="8" id="KW-1185">Reference proteome</keyword>
<dbReference type="SUPFAM" id="SSF51905">
    <property type="entry name" value="FAD/NAD(P)-binding domain"/>
    <property type="match status" value="1"/>
</dbReference>
<keyword evidence="4" id="KW-0274">FAD</keyword>
<name>A0ABW2LAD8_9BACT</name>
<dbReference type="InterPro" id="IPR007867">
    <property type="entry name" value="GMC_OxRtase_C"/>
</dbReference>
<evidence type="ECO:0000256" key="3">
    <source>
        <dbReference type="ARBA" id="ARBA00022630"/>
    </source>
</evidence>
<accession>A0ABW2LAD8</accession>
<dbReference type="EMBL" id="JBHTBS010000006">
    <property type="protein sequence ID" value="MFC7338115.1"/>
    <property type="molecule type" value="Genomic_DNA"/>
</dbReference>
<evidence type="ECO:0000313" key="8">
    <source>
        <dbReference type="Proteomes" id="UP001596472"/>
    </source>
</evidence>
<gene>
    <name evidence="7" type="ORF">ACFQY0_13055</name>
</gene>
<keyword evidence="5" id="KW-0560">Oxidoreductase</keyword>
<dbReference type="Proteomes" id="UP001596472">
    <property type="component" value="Unassembled WGS sequence"/>
</dbReference>
<reference evidence="8" key="1">
    <citation type="journal article" date="2019" name="Int. J. Syst. Evol. Microbiol.">
        <title>The Global Catalogue of Microorganisms (GCM) 10K type strain sequencing project: providing services to taxonomists for standard genome sequencing and annotation.</title>
        <authorList>
            <consortium name="The Broad Institute Genomics Platform"/>
            <consortium name="The Broad Institute Genome Sequencing Center for Infectious Disease"/>
            <person name="Wu L."/>
            <person name="Ma J."/>
        </authorList>
    </citation>
    <scope>NUCLEOTIDE SEQUENCE [LARGE SCALE GENOMIC DNA]</scope>
    <source>
        <strain evidence="8">CGMCC 4.1467</strain>
    </source>
</reference>
<dbReference type="Pfam" id="PF05199">
    <property type="entry name" value="GMC_oxred_C"/>
    <property type="match status" value="1"/>
</dbReference>
<keyword evidence="3" id="KW-0285">Flavoprotein</keyword>